<accession>A0ABS7JJK0</accession>
<feature type="domain" description="Dienelactone hydrolase" evidence="1">
    <location>
        <begin position="17"/>
        <end position="230"/>
    </location>
</feature>
<sequence length="235" mass="25600">MTELGKVGYRDGSVDLTALHAHPQDAIRAAVAIYPTFMNSTPAVEVKARQLVDAGYAVLIGDFYGPEAPENPEQAFAAMRTLRSDPPAMRRRLGATLDLLRTLHPDLPHLAIGFCLGGMAVLEMARAGQDLVAVCSFHGMLETSLPAHDPIKPRILVCHGDADSLVPRPQVLAFWEEMDAIGADWHFHNYAGVEHGFTNPLARDGTPNPAYDPSADRQSRAAMHALFDEVLELRS</sequence>
<protein>
    <submittedName>
        <fullName evidence="2">Dienelactone hydrolase family protein</fullName>
    </submittedName>
</protein>
<dbReference type="PANTHER" id="PTHR22946">
    <property type="entry name" value="DIENELACTONE HYDROLASE DOMAIN-CONTAINING PROTEIN-RELATED"/>
    <property type="match status" value="1"/>
</dbReference>
<dbReference type="InterPro" id="IPR002925">
    <property type="entry name" value="Dienelactn_hydro"/>
</dbReference>
<keyword evidence="3" id="KW-1185">Reference proteome</keyword>
<dbReference type="Pfam" id="PF01738">
    <property type="entry name" value="DLH"/>
    <property type="match status" value="1"/>
</dbReference>
<dbReference type="InterPro" id="IPR029058">
    <property type="entry name" value="AB_hydrolase_fold"/>
</dbReference>
<dbReference type="RefSeq" id="WP_221598448.1">
    <property type="nucleotide sequence ID" value="NZ_JAIGNQ010000003.1"/>
</dbReference>
<organism evidence="2 3">
    <name type="scientific">Qipengyuania pacifica</name>
    <dbReference type="NCBI Taxonomy" id="2860199"/>
    <lineage>
        <taxon>Bacteria</taxon>
        <taxon>Pseudomonadati</taxon>
        <taxon>Pseudomonadota</taxon>
        <taxon>Alphaproteobacteria</taxon>
        <taxon>Sphingomonadales</taxon>
        <taxon>Erythrobacteraceae</taxon>
        <taxon>Qipengyuania</taxon>
    </lineage>
</organism>
<proteinExistence type="predicted"/>
<dbReference type="EMBL" id="JAIGNQ010000003">
    <property type="protein sequence ID" value="MBX7489258.1"/>
    <property type="molecule type" value="Genomic_DNA"/>
</dbReference>
<dbReference type="SUPFAM" id="SSF53474">
    <property type="entry name" value="alpha/beta-Hydrolases"/>
    <property type="match status" value="1"/>
</dbReference>
<name>A0ABS7JJK0_9SPHN</name>
<evidence type="ECO:0000313" key="3">
    <source>
        <dbReference type="Proteomes" id="UP000776651"/>
    </source>
</evidence>
<evidence type="ECO:0000313" key="2">
    <source>
        <dbReference type="EMBL" id="MBX7489258.1"/>
    </source>
</evidence>
<reference evidence="2 3" key="1">
    <citation type="submission" date="2021-08" db="EMBL/GenBank/DDBJ databases">
        <title>Comparative Genomics Analysis of the Genus Qipengyuania Reveals Extensive Genetic Diversity and Metabolic Versatility, Including the Description of Fifteen Novel Species.</title>
        <authorList>
            <person name="Liu Y."/>
        </authorList>
    </citation>
    <scope>NUCLEOTIDE SEQUENCE [LARGE SCALE GENOMIC DNA]</scope>
    <source>
        <strain evidence="2 3">GH25</strain>
    </source>
</reference>
<dbReference type="InterPro" id="IPR050261">
    <property type="entry name" value="FrsA_esterase"/>
</dbReference>
<dbReference type="PANTHER" id="PTHR22946:SF0">
    <property type="entry name" value="DIENELACTONE HYDROLASE DOMAIN-CONTAINING PROTEIN"/>
    <property type="match status" value="1"/>
</dbReference>
<comment type="caution">
    <text evidence="2">The sequence shown here is derived from an EMBL/GenBank/DDBJ whole genome shotgun (WGS) entry which is preliminary data.</text>
</comment>
<gene>
    <name evidence="2" type="ORF">K3177_12100</name>
</gene>
<evidence type="ECO:0000259" key="1">
    <source>
        <dbReference type="Pfam" id="PF01738"/>
    </source>
</evidence>
<dbReference type="GO" id="GO:0016787">
    <property type="term" value="F:hydrolase activity"/>
    <property type="evidence" value="ECO:0007669"/>
    <property type="project" value="UniProtKB-KW"/>
</dbReference>
<dbReference type="Proteomes" id="UP000776651">
    <property type="component" value="Unassembled WGS sequence"/>
</dbReference>
<keyword evidence="2" id="KW-0378">Hydrolase</keyword>
<dbReference type="Gene3D" id="3.40.50.1820">
    <property type="entry name" value="alpha/beta hydrolase"/>
    <property type="match status" value="1"/>
</dbReference>